<accession>G8HX40</accession>
<dbReference type="PANTHER" id="PTHR11712">
    <property type="entry name" value="POLYKETIDE SYNTHASE-RELATED"/>
    <property type="match status" value="1"/>
</dbReference>
<dbReference type="SUPFAM" id="SSF53901">
    <property type="entry name" value="Thiolase-like"/>
    <property type="match status" value="2"/>
</dbReference>
<dbReference type="InterPro" id="IPR014030">
    <property type="entry name" value="Ketoacyl_synth_N"/>
</dbReference>
<reference evidence="6" key="1">
    <citation type="journal article" date="2011" name="Antimicrob. Agents Chemother.">
        <title>Discovery and Engineered Overproduction of Antimicrobial Nucleoside Antibiotic A201A from Deep Sea Marine Actinomycete Marinactinospora thermotolerans SCSIO 00652.</title>
        <authorList>
            <person name="Zhu Q."/>
            <person name="Li J."/>
            <person name="Ma J."/>
            <person name="Luo M."/>
            <person name="Wang B."/>
            <person name="Huang H."/>
            <person name="Tian X."/>
            <person name="Li W."/>
            <person name="Zhang S."/>
            <person name="Zhang C."/>
            <person name="Ju J."/>
        </authorList>
    </citation>
    <scope>NUCLEOTIDE SEQUENCE</scope>
    <source>
        <strain evidence="6">SCSIO 00652</strain>
    </source>
</reference>
<proteinExistence type="inferred from homology"/>
<dbReference type="PROSITE" id="PS52004">
    <property type="entry name" value="KS3_2"/>
    <property type="match status" value="1"/>
</dbReference>
<dbReference type="InterPro" id="IPR014031">
    <property type="entry name" value="Ketoacyl_synth_C"/>
</dbReference>
<dbReference type="InterPro" id="IPR000794">
    <property type="entry name" value="Beta-ketoacyl_synthase"/>
</dbReference>
<evidence type="ECO:0000256" key="2">
    <source>
        <dbReference type="ARBA" id="ARBA00022679"/>
    </source>
</evidence>
<dbReference type="EMBL" id="JN651966">
    <property type="protein sequence ID" value="AET51855.1"/>
    <property type="molecule type" value="Genomic_DNA"/>
</dbReference>
<dbReference type="InterPro" id="IPR020841">
    <property type="entry name" value="PKS_Beta-ketoAc_synthase_dom"/>
</dbReference>
<evidence type="ECO:0000256" key="1">
    <source>
        <dbReference type="ARBA" id="ARBA00008467"/>
    </source>
</evidence>
<protein>
    <submittedName>
        <fullName evidence="6">Ketoacyl synthase 1</fullName>
    </submittedName>
</protein>
<dbReference type="GO" id="GO:0004315">
    <property type="term" value="F:3-oxoacyl-[acyl-carrier-protein] synthase activity"/>
    <property type="evidence" value="ECO:0007669"/>
    <property type="project" value="TreeGrafter"/>
</dbReference>
<evidence type="ECO:0000256" key="4">
    <source>
        <dbReference type="SAM" id="MobiDB-lite"/>
    </source>
</evidence>
<dbReference type="SMART" id="SM00825">
    <property type="entry name" value="PKS_KS"/>
    <property type="match status" value="1"/>
</dbReference>
<dbReference type="CDD" id="cd00834">
    <property type="entry name" value="KAS_I_II"/>
    <property type="match status" value="1"/>
</dbReference>
<dbReference type="Gene3D" id="3.40.47.10">
    <property type="match status" value="1"/>
</dbReference>
<dbReference type="Pfam" id="PF02801">
    <property type="entry name" value="Ketoacyl-synt_C"/>
    <property type="match status" value="1"/>
</dbReference>
<evidence type="ECO:0000256" key="3">
    <source>
        <dbReference type="RuleBase" id="RU003694"/>
    </source>
</evidence>
<dbReference type="PANTHER" id="PTHR11712:SF336">
    <property type="entry name" value="3-OXOACYL-[ACYL-CARRIER-PROTEIN] SYNTHASE, MITOCHONDRIAL"/>
    <property type="match status" value="1"/>
</dbReference>
<organism evidence="6">
    <name type="scientific">Marinactinospora thermotolerans</name>
    <dbReference type="NCBI Taxonomy" id="531310"/>
    <lineage>
        <taxon>Bacteria</taxon>
        <taxon>Bacillati</taxon>
        <taxon>Actinomycetota</taxon>
        <taxon>Actinomycetes</taxon>
        <taxon>Streptosporangiales</taxon>
        <taxon>Nocardiopsidaceae</taxon>
        <taxon>Marinactinospora</taxon>
    </lineage>
</organism>
<name>G8HX40_9ACTN</name>
<sequence length="382" mass="39467">MTSMSADPTETVVTGRGACSPAGPDVHSLWRGLCEKRACIRDIEHFDTSTASLHRAGFVPGPDERPDSPGRTLELAVRAARQAVREAAPPPSHRTAVVLGSTEPTTTDGGTQGLFPGLLASRCAEALSVTGEAVTVASASASGALGISMGRDMLRAGDADTVLAGGADAVTETAFLGLNSLRTLSPHGCRPFTRDRRGIGVSEGAGLLHLERRDSAEARGARVHAVLAGAGVTNMTDHLATPRATGVRVAVERALADAGMDPDEVDLVNAHGPGTRQGDRVEIEALREVFGARTAEIPVVSSKSVLWHLQGAAGAIEALICVLCLERDAITPTRITGALDPAYADLDLVDHDGARPAPRLRAALSVSCGLGGLNVALLFRSA</sequence>
<dbReference type="Pfam" id="PF00109">
    <property type="entry name" value="ketoacyl-synt"/>
    <property type="match status" value="1"/>
</dbReference>
<feature type="region of interest" description="Disordered" evidence="4">
    <location>
        <begin position="83"/>
        <end position="109"/>
    </location>
</feature>
<evidence type="ECO:0000313" key="6">
    <source>
        <dbReference type="EMBL" id="AET51855.1"/>
    </source>
</evidence>
<comment type="similarity">
    <text evidence="1 3">Belongs to the thiolase-like superfamily. Beta-ketoacyl-ACP synthases family.</text>
</comment>
<evidence type="ECO:0000259" key="5">
    <source>
        <dbReference type="PROSITE" id="PS52004"/>
    </source>
</evidence>
<dbReference type="GO" id="GO:0006633">
    <property type="term" value="P:fatty acid biosynthetic process"/>
    <property type="evidence" value="ECO:0007669"/>
    <property type="project" value="TreeGrafter"/>
</dbReference>
<keyword evidence="2 3" id="KW-0808">Transferase</keyword>
<dbReference type="AlphaFoldDB" id="G8HX40"/>
<dbReference type="InterPro" id="IPR016039">
    <property type="entry name" value="Thiolase-like"/>
</dbReference>
<feature type="domain" description="Ketosynthase family 3 (KS3)" evidence="5">
    <location>
        <begin position="8"/>
        <end position="381"/>
    </location>
</feature>